<dbReference type="AlphaFoldDB" id="A0A1M4DVH9"/>
<dbReference type="EMBL" id="LT559118">
    <property type="protein sequence ID" value="SBO90584.1"/>
    <property type="molecule type" value="Genomic_DNA"/>
</dbReference>
<proteinExistence type="predicted"/>
<reference evidence="1" key="1">
    <citation type="submission" date="2016-04" db="EMBL/GenBank/DDBJ databases">
        <authorList>
            <person name="Evans L.H."/>
            <person name="Alamgir A."/>
            <person name="Owens N."/>
            <person name="Weber N.D."/>
            <person name="Virtaneva K."/>
            <person name="Barbian K."/>
            <person name="Babar A."/>
            <person name="Rosenke K."/>
        </authorList>
    </citation>
    <scope>NUCLEOTIDE SEQUENCE</scope>
    <source>
        <strain evidence="1">Nono1</strain>
    </source>
</reference>
<name>A0A1M4DVH9_9ACTN</name>
<organism evidence="1">
    <name type="scientific">Nonomuraea gerenzanensis</name>
    <dbReference type="NCBI Taxonomy" id="93944"/>
    <lineage>
        <taxon>Bacteria</taxon>
        <taxon>Bacillati</taxon>
        <taxon>Actinomycetota</taxon>
        <taxon>Actinomycetes</taxon>
        <taxon>Streptosporangiales</taxon>
        <taxon>Streptosporangiaceae</taxon>
        <taxon>Nonomuraea</taxon>
    </lineage>
</organism>
<accession>A0A1M4DVH9</accession>
<protein>
    <submittedName>
        <fullName evidence="1">Uncharacterized protein</fullName>
    </submittedName>
</protein>
<gene>
    <name evidence="1" type="ORF">BN4615_P98</name>
</gene>
<sequence>MEAIRWEQYTPYFNDGDVCEFDVHVPEIKVNDRAEAAADEWDDDEYHTIYSVFIEGGYPRRWVRNEGSWGGRWEKYGDEIPRHDDYDAFSELTHAMEKGHFEELLYEKFGDHAQVTVYRDRIAVETYEHE</sequence>
<evidence type="ECO:0000313" key="1">
    <source>
        <dbReference type="EMBL" id="SBO90584.1"/>
    </source>
</evidence>